<organism evidence="3 4">
    <name type="scientific">Sphingopyxis granuli</name>
    <dbReference type="NCBI Taxonomy" id="267128"/>
    <lineage>
        <taxon>Bacteria</taxon>
        <taxon>Pseudomonadati</taxon>
        <taxon>Pseudomonadota</taxon>
        <taxon>Alphaproteobacteria</taxon>
        <taxon>Sphingomonadales</taxon>
        <taxon>Sphingomonadaceae</taxon>
        <taxon>Sphingopyxis</taxon>
    </lineage>
</organism>
<dbReference type="Proteomes" id="UP000058599">
    <property type="component" value="Chromosome"/>
</dbReference>
<dbReference type="InterPro" id="IPR014719">
    <property type="entry name" value="Ribosomal_bL12_C/ClpS-like"/>
</dbReference>
<accession>A0AA86L4U1</accession>
<evidence type="ECO:0000313" key="4">
    <source>
        <dbReference type="Proteomes" id="UP000058599"/>
    </source>
</evidence>
<sequence>MSALLLFAAGFLCGAALTWMLRRKAGRGARDLIAPPPTPRPTGRPTSASSAPAPIGSDEEAVVELLRQNRKIEAIKLWREATGLGLAESKAAVEALERRRLLR</sequence>
<dbReference type="InterPro" id="IPR013823">
    <property type="entry name" value="Ribosomal_bL12_C"/>
</dbReference>
<feature type="domain" description="Large ribosomal subunit protein bL12 C-terminal" evidence="2">
    <location>
        <begin position="68"/>
        <end position="96"/>
    </location>
</feature>
<proteinExistence type="predicted"/>
<name>A0AA86L4U1_9SPHN</name>
<feature type="region of interest" description="Disordered" evidence="1">
    <location>
        <begin position="28"/>
        <end position="55"/>
    </location>
</feature>
<dbReference type="Gene3D" id="3.30.1390.10">
    <property type="match status" value="1"/>
</dbReference>
<evidence type="ECO:0000259" key="2">
    <source>
        <dbReference type="Pfam" id="PF00542"/>
    </source>
</evidence>
<keyword evidence="4" id="KW-1185">Reference proteome</keyword>
<evidence type="ECO:0000313" key="3">
    <source>
        <dbReference type="EMBL" id="AMG75833.1"/>
    </source>
</evidence>
<protein>
    <recommendedName>
        <fullName evidence="2">Large ribosomal subunit protein bL12 C-terminal domain-containing protein</fullName>
    </recommendedName>
</protein>
<dbReference type="Pfam" id="PF00542">
    <property type="entry name" value="Ribosomal_L12"/>
    <property type="match status" value="1"/>
</dbReference>
<dbReference type="AlphaFoldDB" id="A0AA86L4U1"/>
<reference evidence="3 4" key="1">
    <citation type="journal article" date="2016" name="BMC Genomics">
        <title>Genomic analysis of the nitrate-respiring Sphingopyxis granuli (formerly Sphingomonas macrogoltabida) strain TFA.</title>
        <authorList>
            <person name="Garcia-Romero I."/>
            <person name="Perez-Pulido A.J."/>
            <person name="Gonzalez-Flores Y.E."/>
            <person name="Reyes-Ramirez F."/>
            <person name="Santero E."/>
            <person name="Floriano B."/>
        </authorList>
    </citation>
    <scope>NUCLEOTIDE SEQUENCE [LARGE SCALE GENOMIC DNA]</scope>
    <source>
        <strain evidence="3 4">TFA</strain>
    </source>
</reference>
<evidence type="ECO:0000256" key="1">
    <source>
        <dbReference type="SAM" id="MobiDB-lite"/>
    </source>
</evidence>
<dbReference type="EMBL" id="CP012199">
    <property type="protein sequence ID" value="AMG75833.1"/>
    <property type="molecule type" value="Genomic_DNA"/>
</dbReference>
<gene>
    <name evidence="3" type="ORF">SGRAN_3490</name>
</gene>
<dbReference type="KEGG" id="sgi:SGRAN_3490"/>
<dbReference type="RefSeq" id="WP_067185798.1">
    <property type="nucleotide sequence ID" value="NZ_CP012199.1"/>
</dbReference>
<dbReference type="GO" id="GO:0003735">
    <property type="term" value="F:structural constituent of ribosome"/>
    <property type="evidence" value="ECO:0007669"/>
    <property type="project" value="InterPro"/>
</dbReference>
<dbReference type="GO" id="GO:0006412">
    <property type="term" value="P:translation"/>
    <property type="evidence" value="ECO:0007669"/>
    <property type="project" value="InterPro"/>
</dbReference>